<gene>
    <name evidence="9" type="primary">gntP</name>
    <name evidence="9" type="ORF">GCM10011511_57980</name>
</gene>
<sequence length="490" mass="50935">MIADPLVILLVGVVIVVGGIIGLKLHPFLALLLGALVVAMMTPGSAIEHNALAKGATPAAAHQLAVRSIGERIAQEFGNTCGKLGILIAMAAIIGKCMLESGAAERIVRSLLKLTGIAKAPIAFLASSFFIGIPVFFDTVIFLMVPLAKAMTMRIGKNYLLFILAIMAGASMANSLVPPAPGPLFLTGEMQIPIGMMMIGGFLLGLLTISTGYLFALYANRKWPAPLRDSLDARLEDIRLASAKEDAQLPSLGFSLLPVLVPLILICTNTALTSFLPSPVSVALSSPASVPSSAFVRGLIGLFTFLGDKYIALAAGGLIALLLLARQKRPGREGMTAFVQAALMSAGAIILITAAGGTFGGMLQQSGISTRIAEMTRGYQMTLIPLAFLVAAVVRTAQGSATVAVITASGMLSGMAVHGHLAYHPLYLGLAIGCGSKLVPWMNDAGFWIVCKISNLTEGEALKTIAPMQTIMGIAGLIGVLLAARLLPLI</sequence>
<feature type="transmembrane region" description="Helical" evidence="8">
    <location>
        <begin position="252"/>
        <end position="275"/>
    </location>
</feature>
<feature type="transmembrane region" description="Helical" evidence="8">
    <location>
        <begin position="401"/>
        <end position="421"/>
    </location>
</feature>
<keyword evidence="2" id="KW-0813">Transport</keyword>
<dbReference type="PANTHER" id="PTHR30354">
    <property type="entry name" value="GNT FAMILY GLUCONATE TRANSPORTER"/>
    <property type="match status" value="1"/>
</dbReference>
<dbReference type="Proteomes" id="UP000607559">
    <property type="component" value="Unassembled WGS sequence"/>
</dbReference>
<evidence type="ECO:0000313" key="10">
    <source>
        <dbReference type="Proteomes" id="UP000607559"/>
    </source>
</evidence>
<dbReference type="GO" id="GO:0005886">
    <property type="term" value="C:plasma membrane"/>
    <property type="evidence" value="ECO:0007669"/>
    <property type="project" value="UniProtKB-SubCell"/>
</dbReference>
<feature type="transmembrane region" description="Helical" evidence="8">
    <location>
        <begin position="295"/>
        <end position="325"/>
    </location>
</feature>
<organism evidence="9 10">
    <name type="scientific">Puia dinghuensis</name>
    <dbReference type="NCBI Taxonomy" id="1792502"/>
    <lineage>
        <taxon>Bacteria</taxon>
        <taxon>Pseudomonadati</taxon>
        <taxon>Bacteroidota</taxon>
        <taxon>Chitinophagia</taxon>
        <taxon>Chitinophagales</taxon>
        <taxon>Chitinophagaceae</taxon>
        <taxon>Puia</taxon>
    </lineage>
</organism>
<keyword evidence="6 8" id="KW-0472">Membrane</keyword>
<keyword evidence="5 8" id="KW-1133">Transmembrane helix</keyword>
<evidence type="ECO:0000313" key="9">
    <source>
        <dbReference type="EMBL" id="GGB26434.1"/>
    </source>
</evidence>
<comment type="similarity">
    <text evidence="7">Belongs to the GntP permease family.</text>
</comment>
<reference evidence="9" key="2">
    <citation type="submission" date="2020-09" db="EMBL/GenBank/DDBJ databases">
        <authorList>
            <person name="Sun Q."/>
            <person name="Zhou Y."/>
        </authorList>
    </citation>
    <scope>NUCLEOTIDE SEQUENCE</scope>
    <source>
        <strain evidence="9">CGMCC 1.15448</strain>
    </source>
</reference>
<keyword evidence="4 8" id="KW-0812">Transmembrane</keyword>
<proteinExistence type="inferred from homology"/>
<reference evidence="9" key="1">
    <citation type="journal article" date="2014" name="Int. J. Syst. Evol. Microbiol.">
        <title>Complete genome sequence of Corynebacterium casei LMG S-19264T (=DSM 44701T), isolated from a smear-ripened cheese.</title>
        <authorList>
            <consortium name="US DOE Joint Genome Institute (JGI-PGF)"/>
            <person name="Walter F."/>
            <person name="Albersmeier A."/>
            <person name="Kalinowski J."/>
            <person name="Ruckert C."/>
        </authorList>
    </citation>
    <scope>NUCLEOTIDE SEQUENCE</scope>
    <source>
        <strain evidence="9">CGMCC 1.15448</strain>
    </source>
</reference>
<dbReference type="PANTHER" id="PTHR30354:SF22">
    <property type="entry name" value="HIGH-AFFINITY GLUCONATE TRANSPORTER"/>
    <property type="match status" value="1"/>
</dbReference>
<accession>A0A8J2ULY1</accession>
<feature type="transmembrane region" description="Helical" evidence="8">
    <location>
        <begin position="465"/>
        <end position="487"/>
    </location>
</feature>
<feature type="transmembrane region" description="Helical" evidence="8">
    <location>
        <begin position="28"/>
        <end position="47"/>
    </location>
</feature>
<dbReference type="AlphaFoldDB" id="A0A8J2ULY1"/>
<evidence type="ECO:0000256" key="2">
    <source>
        <dbReference type="ARBA" id="ARBA00022448"/>
    </source>
</evidence>
<evidence type="ECO:0000256" key="8">
    <source>
        <dbReference type="SAM" id="Phobius"/>
    </source>
</evidence>
<evidence type="ECO:0000256" key="7">
    <source>
        <dbReference type="ARBA" id="ARBA00049663"/>
    </source>
</evidence>
<keyword evidence="10" id="KW-1185">Reference proteome</keyword>
<dbReference type="EMBL" id="BMJC01000010">
    <property type="protein sequence ID" value="GGB26434.1"/>
    <property type="molecule type" value="Genomic_DNA"/>
</dbReference>
<evidence type="ECO:0000256" key="1">
    <source>
        <dbReference type="ARBA" id="ARBA00004651"/>
    </source>
</evidence>
<name>A0A8J2ULY1_9BACT</name>
<feature type="transmembrane region" description="Helical" evidence="8">
    <location>
        <begin position="337"/>
        <end position="357"/>
    </location>
</feature>
<evidence type="ECO:0000256" key="3">
    <source>
        <dbReference type="ARBA" id="ARBA00022475"/>
    </source>
</evidence>
<protein>
    <submittedName>
        <fullName evidence="9">Gluconate permease</fullName>
    </submittedName>
</protein>
<feature type="transmembrane region" description="Helical" evidence="8">
    <location>
        <begin position="122"/>
        <end position="147"/>
    </location>
</feature>
<feature type="transmembrane region" description="Helical" evidence="8">
    <location>
        <begin position="6"/>
        <end position="23"/>
    </location>
</feature>
<feature type="transmembrane region" description="Helical" evidence="8">
    <location>
        <begin position="197"/>
        <end position="218"/>
    </location>
</feature>
<evidence type="ECO:0000256" key="6">
    <source>
        <dbReference type="ARBA" id="ARBA00023136"/>
    </source>
</evidence>
<dbReference type="GO" id="GO:0015128">
    <property type="term" value="F:gluconate transmembrane transporter activity"/>
    <property type="evidence" value="ECO:0007669"/>
    <property type="project" value="InterPro"/>
</dbReference>
<dbReference type="RefSeq" id="WP_229689151.1">
    <property type="nucleotide sequence ID" value="NZ_BMJC01000010.1"/>
</dbReference>
<feature type="transmembrane region" description="Helical" evidence="8">
    <location>
        <begin position="159"/>
        <end position="177"/>
    </location>
</feature>
<evidence type="ECO:0000256" key="5">
    <source>
        <dbReference type="ARBA" id="ARBA00022989"/>
    </source>
</evidence>
<feature type="transmembrane region" description="Helical" evidence="8">
    <location>
        <begin position="377"/>
        <end position="394"/>
    </location>
</feature>
<keyword evidence="3" id="KW-1003">Cell membrane</keyword>
<comment type="subcellular location">
    <subcellularLocation>
        <location evidence="1">Cell membrane</location>
        <topology evidence="1">Multi-pass membrane protein</topology>
    </subcellularLocation>
</comment>
<dbReference type="InterPro" id="IPR003474">
    <property type="entry name" value="Glcn_transporter"/>
</dbReference>
<dbReference type="Pfam" id="PF02447">
    <property type="entry name" value="GntP_permease"/>
    <property type="match status" value="1"/>
</dbReference>
<evidence type="ECO:0000256" key="4">
    <source>
        <dbReference type="ARBA" id="ARBA00022692"/>
    </source>
</evidence>
<comment type="caution">
    <text evidence="9">The sequence shown here is derived from an EMBL/GenBank/DDBJ whole genome shotgun (WGS) entry which is preliminary data.</text>
</comment>